<keyword evidence="1" id="KW-1133">Transmembrane helix</keyword>
<protein>
    <submittedName>
        <fullName evidence="2">Uncharacterized protein</fullName>
    </submittedName>
</protein>
<dbReference type="Proteomes" id="UP000004221">
    <property type="component" value="Unassembled WGS sequence"/>
</dbReference>
<sequence length="94" mass="10275">MASILAIEIPHYLIVVNIILLFVLIIVGGWVILRSRKLRLWLLISLAIGVPLILVLGFVLRLLGVDDTVALVVSTTVGVLVSQLLAWRLVGKPD</sequence>
<keyword evidence="1" id="KW-0472">Membrane</keyword>
<organism evidence="2 3">
    <name type="scientific">Nitrolancea hollandica Lb</name>
    <dbReference type="NCBI Taxonomy" id="1129897"/>
    <lineage>
        <taxon>Bacteria</taxon>
        <taxon>Pseudomonadati</taxon>
        <taxon>Thermomicrobiota</taxon>
        <taxon>Thermomicrobia</taxon>
        <taxon>Sphaerobacterales</taxon>
        <taxon>Sphaerobacterineae</taxon>
        <taxon>Sphaerobacteraceae</taxon>
        <taxon>Nitrolancea</taxon>
    </lineage>
</organism>
<reference evidence="2 3" key="1">
    <citation type="journal article" date="2012" name="ISME J.">
        <title>Nitrification expanded: discovery, physiology and genomics of a nitrite-oxidizing bacterium from the phylum Chloroflexi.</title>
        <authorList>
            <person name="Sorokin D.Y."/>
            <person name="Lucker S."/>
            <person name="Vejmelkova D."/>
            <person name="Kostrikina N.A."/>
            <person name="Kleerebezem R."/>
            <person name="Rijpstra W.I."/>
            <person name="Damste J.S."/>
            <person name="Le Paslier D."/>
            <person name="Muyzer G."/>
            <person name="Wagner M."/>
            <person name="van Loosdrecht M.C."/>
            <person name="Daims H."/>
        </authorList>
    </citation>
    <scope>NUCLEOTIDE SEQUENCE [LARGE SCALE GENOMIC DNA]</scope>
    <source>
        <strain evidence="3">none</strain>
    </source>
</reference>
<dbReference type="RefSeq" id="WP_008481412.1">
    <property type="nucleotide sequence ID" value="NZ_CAGS01000610.1"/>
</dbReference>
<feature type="transmembrane region" description="Helical" evidence="1">
    <location>
        <begin position="40"/>
        <end position="63"/>
    </location>
</feature>
<dbReference type="AlphaFoldDB" id="I4EMS4"/>
<keyword evidence="1" id="KW-0812">Transmembrane</keyword>
<feature type="transmembrane region" description="Helical" evidence="1">
    <location>
        <begin position="12"/>
        <end position="33"/>
    </location>
</feature>
<accession>I4EMS4</accession>
<feature type="transmembrane region" description="Helical" evidence="1">
    <location>
        <begin position="69"/>
        <end position="90"/>
    </location>
</feature>
<evidence type="ECO:0000313" key="3">
    <source>
        <dbReference type="Proteomes" id="UP000004221"/>
    </source>
</evidence>
<evidence type="ECO:0000256" key="1">
    <source>
        <dbReference type="SAM" id="Phobius"/>
    </source>
</evidence>
<dbReference type="EMBL" id="CAGS01000610">
    <property type="protein sequence ID" value="CCF85987.1"/>
    <property type="molecule type" value="Genomic_DNA"/>
</dbReference>
<keyword evidence="3" id="KW-1185">Reference proteome</keyword>
<comment type="caution">
    <text evidence="2">The sequence shown here is derived from an EMBL/GenBank/DDBJ whole genome shotgun (WGS) entry which is preliminary data.</text>
</comment>
<proteinExistence type="predicted"/>
<gene>
    <name evidence="2" type="ORF">NITHO_6480002</name>
</gene>
<name>I4EMS4_9BACT</name>
<evidence type="ECO:0000313" key="2">
    <source>
        <dbReference type="EMBL" id="CCF85987.1"/>
    </source>
</evidence>